<reference evidence="1" key="1">
    <citation type="submission" date="2023-04" db="EMBL/GenBank/DDBJ databases">
        <title>Draft Genome sequencing of Naganishia species isolated from polar environments using Oxford Nanopore Technology.</title>
        <authorList>
            <person name="Leo P."/>
            <person name="Venkateswaran K."/>
        </authorList>
    </citation>
    <scope>NUCLEOTIDE SEQUENCE</scope>
    <source>
        <strain evidence="1">MNA-CCFEE 5262</strain>
    </source>
</reference>
<evidence type="ECO:0000313" key="2">
    <source>
        <dbReference type="Proteomes" id="UP001230649"/>
    </source>
</evidence>
<dbReference type="Proteomes" id="UP001230649">
    <property type="component" value="Unassembled WGS sequence"/>
</dbReference>
<sequence>MQQSSRLLSSIPRSLASSSTAPQVLLARAALSKTSTPFSWQRTAATSAAKTVPTASTKSSYSRYTAVAAAPASPTKGRTTKKATLSESSAAPTSEAAPSTTASVLDLTFPLPQPAAAIPDYAALAPPLEPSAASTTPPHSIHLVEAPGFDDQAESTQAGNDWSKSFHGLSSKPFDKEVAQILMRPLNVKDIEIKPDGLLYLPEIKYRRTLNEAFGPGGWGMAPRGETTIGQRIISREWGLVCLGRLVSVARGEQEYFSIDGIPTAIEACKSNAVLRCCKDLGIASELWDPTFIKDFKKKYCTEAMVEHVTQKKKRKLWRKKEDKFEYPYKEL</sequence>
<dbReference type="EMBL" id="JASBWS010000025">
    <property type="protein sequence ID" value="KAJ9110151.1"/>
    <property type="molecule type" value="Genomic_DNA"/>
</dbReference>
<proteinExistence type="predicted"/>
<organism evidence="1 2">
    <name type="scientific">Naganishia adeliensis</name>
    <dbReference type="NCBI Taxonomy" id="92952"/>
    <lineage>
        <taxon>Eukaryota</taxon>
        <taxon>Fungi</taxon>
        <taxon>Dikarya</taxon>
        <taxon>Basidiomycota</taxon>
        <taxon>Agaricomycotina</taxon>
        <taxon>Tremellomycetes</taxon>
        <taxon>Filobasidiales</taxon>
        <taxon>Filobasidiaceae</taxon>
        <taxon>Naganishia</taxon>
    </lineage>
</organism>
<keyword evidence="2" id="KW-1185">Reference proteome</keyword>
<comment type="caution">
    <text evidence="1">The sequence shown here is derived from an EMBL/GenBank/DDBJ whole genome shotgun (WGS) entry which is preliminary data.</text>
</comment>
<accession>A0ACC2WFF1</accession>
<name>A0ACC2WFF1_9TREE</name>
<protein>
    <submittedName>
        <fullName evidence="1">Uncharacterized protein</fullName>
    </submittedName>
</protein>
<gene>
    <name evidence="1" type="ORF">QFC20_003003</name>
</gene>
<evidence type="ECO:0000313" key="1">
    <source>
        <dbReference type="EMBL" id="KAJ9110151.1"/>
    </source>
</evidence>